<dbReference type="GO" id="GO:0035556">
    <property type="term" value="P:intracellular signal transduction"/>
    <property type="evidence" value="ECO:0007669"/>
    <property type="project" value="InterPro"/>
</dbReference>
<dbReference type="InterPro" id="IPR035866">
    <property type="entry name" value="SOCS7_SH2"/>
</dbReference>
<feature type="compositionally biased region" description="Polar residues" evidence="6">
    <location>
        <begin position="347"/>
        <end position="366"/>
    </location>
</feature>
<feature type="region of interest" description="Disordered" evidence="6">
    <location>
        <begin position="343"/>
        <end position="384"/>
    </location>
</feature>
<dbReference type="SMART" id="SM00253">
    <property type="entry name" value="SOCS"/>
    <property type="match status" value="1"/>
</dbReference>
<dbReference type="SUPFAM" id="SSF55550">
    <property type="entry name" value="SH2 domain"/>
    <property type="match status" value="1"/>
</dbReference>
<evidence type="ECO:0000256" key="1">
    <source>
        <dbReference type="ARBA" id="ARBA00022604"/>
    </source>
</evidence>
<evidence type="ECO:0000256" key="6">
    <source>
        <dbReference type="SAM" id="MobiDB-lite"/>
    </source>
</evidence>
<dbReference type="PANTHER" id="PTHR10155:SF5">
    <property type="entry name" value="SUPPRESSOR OF CYTOKINE SIGNALING 7"/>
    <property type="match status" value="1"/>
</dbReference>
<proteinExistence type="predicted"/>
<feature type="region of interest" description="Disordered" evidence="6">
    <location>
        <begin position="397"/>
        <end position="427"/>
    </location>
</feature>
<dbReference type="EMBL" id="JAPWDV010000003">
    <property type="protein sequence ID" value="KAJ6216692.1"/>
    <property type="molecule type" value="Genomic_DNA"/>
</dbReference>
<name>A0A9Q0M3A0_BLOTA</name>
<feature type="domain" description="SH2" evidence="7">
    <location>
        <begin position="551"/>
        <end position="652"/>
    </location>
</feature>
<evidence type="ECO:0000259" key="8">
    <source>
        <dbReference type="PROSITE" id="PS50225"/>
    </source>
</evidence>
<dbReference type="SMART" id="SM00252">
    <property type="entry name" value="SH2"/>
    <property type="match status" value="1"/>
</dbReference>
<feature type="region of interest" description="Disordered" evidence="6">
    <location>
        <begin position="463"/>
        <end position="502"/>
    </location>
</feature>
<dbReference type="SUPFAM" id="SSF158235">
    <property type="entry name" value="SOCS box-like"/>
    <property type="match status" value="1"/>
</dbReference>
<evidence type="ECO:0000256" key="5">
    <source>
        <dbReference type="PROSITE-ProRule" id="PRU00191"/>
    </source>
</evidence>
<keyword evidence="1" id="KW-0341">Growth regulation</keyword>
<evidence type="ECO:0000313" key="9">
    <source>
        <dbReference type="EMBL" id="KAJ6216692.1"/>
    </source>
</evidence>
<dbReference type="PROSITE" id="PS50225">
    <property type="entry name" value="SOCS"/>
    <property type="match status" value="1"/>
</dbReference>
<dbReference type="InterPro" id="IPR036036">
    <property type="entry name" value="SOCS_box-like_dom_sf"/>
</dbReference>
<dbReference type="Proteomes" id="UP001142055">
    <property type="component" value="Chromosome 3"/>
</dbReference>
<accession>A0A9Q0M3A0</accession>
<dbReference type="PROSITE" id="PS50001">
    <property type="entry name" value="SH2"/>
    <property type="match status" value="1"/>
</dbReference>
<feature type="compositionally biased region" description="Acidic residues" evidence="6">
    <location>
        <begin position="784"/>
        <end position="793"/>
    </location>
</feature>
<dbReference type="CDD" id="cd10388">
    <property type="entry name" value="SH2_SOCS7"/>
    <property type="match status" value="1"/>
</dbReference>
<keyword evidence="10" id="KW-1185">Reference proteome</keyword>
<dbReference type="GO" id="GO:0009968">
    <property type="term" value="P:negative regulation of signal transduction"/>
    <property type="evidence" value="ECO:0007669"/>
    <property type="project" value="UniProtKB-KW"/>
</dbReference>
<organism evidence="9 10">
    <name type="scientific">Blomia tropicalis</name>
    <name type="common">Mite</name>
    <dbReference type="NCBI Taxonomy" id="40697"/>
    <lineage>
        <taxon>Eukaryota</taxon>
        <taxon>Metazoa</taxon>
        <taxon>Ecdysozoa</taxon>
        <taxon>Arthropoda</taxon>
        <taxon>Chelicerata</taxon>
        <taxon>Arachnida</taxon>
        <taxon>Acari</taxon>
        <taxon>Acariformes</taxon>
        <taxon>Sarcoptiformes</taxon>
        <taxon>Astigmata</taxon>
        <taxon>Glycyphagoidea</taxon>
        <taxon>Echimyopodidae</taxon>
        <taxon>Blomia</taxon>
    </lineage>
</organism>
<keyword evidence="3" id="KW-0833">Ubl conjugation pathway</keyword>
<dbReference type="Gene3D" id="3.30.505.10">
    <property type="entry name" value="SH2 domain"/>
    <property type="match status" value="1"/>
</dbReference>
<dbReference type="InterPro" id="IPR001496">
    <property type="entry name" value="SOCS_box"/>
</dbReference>
<dbReference type="OMA" id="RVKNCGW"/>
<evidence type="ECO:0000256" key="4">
    <source>
        <dbReference type="ARBA" id="ARBA00022999"/>
    </source>
</evidence>
<sequence length="828" mass="94275">MSNQANKPKFLMDTNQDPERVADMLVRYQLISKENNLRTQVEEDIPPQNNRIDDTEFFASGPFYAHLDDEVEDDEIVNSINNRTMVKTSFDDIDRQERHSNTKCNVLYAEVPHPSPSTSSTEMINNHEQPLVKVQHSQTSNGGKLKFKSLLMFGNGKSSSPSIANCDDSCSCCNDGKSTSKHNHQRKIPFSPKIRTPFNRILSSSQELFSKHTKQPASYSTAIRVIKPTAIRPNPPNLDSRPSTSVDFYQEKNHNSNPLPQHKRTVSAFHQVTSSSVENNQHCRSNSLAEPFVYDLNSTQNGRQQIVSNEQKQTNTSRPSFNTQHEPIHMTLEEVRRIAFGSESETHVNTSSSSMNSCDTANSTQHDSSKSTPKHTNHQQSTKSKLKLAFENILHKTHCIGPNSPGTSTSSSSASSPSSVSSSSKNVYQVNPQSSINHEQLFSFIPNGYRRIDIEDQNPISSPFIRRALPPVPRNGTVPKQNGSQAETTETFNVNSDELNNNGQTRSQKYQTLLAALGSNRQIQLSSMSDEERQRFLDYATSIERVKNCGWYWGPVCGEMAEKLLETEPCGSFIVRDSSDEHYIFSLTFKLNGVVRHVRIEHDQGNFSFGSLQKYRSNTIVDFIESAVEHSRSGQFLFFLHRHSNGNLMEPVLPVRVQLLNPISRFRQVQSLQHNCRFTILKHVRRDQIQQLPLPEYIRNYLDTPYYYSEELANLQETIKHEKLEGKKEEEKRRKLFMKTDQRTLVSAMLADRTELERRLNIVLPPEQEVYGLPNENDTTADQNDTEDQEYEFENSNPNGLIEEAIENLVHGMIQRENGEDQDESETL</sequence>
<feature type="region of interest" description="Disordered" evidence="6">
    <location>
        <begin position="770"/>
        <end position="798"/>
    </location>
</feature>
<evidence type="ECO:0000259" key="7">
    <source>
        <dbReference type="PROSITE" id="PS50001"/>
    </source>
</evidence>
<dbReference type="Pfam" id="PF00017">
    <property type="entry name" value="SH2"/>
    <property type="match status" value="1"/>
</dbReference>
<dbReference type="AlphaFoldDB" id="A0A9Q0M3A0"/>
<dbReference type="InterPro" id="IPR000980">
    <property type="entry name" value="SH2"/>
</dbReference>
<feature type="domain" description="SOCS box" evidence="8">
    <location>
        <begin position="658"/>
        <end position="708"/>
    </location>
</feature>
<feature type="compositionally biased region" description="Polar residues" evidence="6">
    <location>
        <begin position="478"/>
        <end position="502"/>
    </location>
</feature>
<feature type="compositionally biased region" description="Low complexity" evidence="6">
    <location>
        <begin position="404"/>
        <end position="424"/>
    </location>
</feature>
<dbReference type="InterPro" id="IPR036860">
    <property type="entry name" value="SH2_dom_sf"/>
</dbReference>
<dbReference type="GO" id="GO:0005942">
    <property type="term" value="C:phosphatidylinositol 3-kinase complex"/>
    <property type="evidence" value="ECO:0007669"/>
    <property type="project" value="TreeGrafter"/>
</dbReference>
<protein>
    <recommendedName>
        <fullName evidence="11">Suppressor of cytokine signaling 7</fullName>
    </recommendedName>
</protein>
<reference evidence="9" key="1">
    <citation type="submission" date="2022-12" db="EMBL/GenBank/DDBJ databases">
        <title>Genome assemblies of Blomia tropicalis.</title>
        <authorList>
            <person name="Cui Y."/>
        </authorList>
    </citation>
    <scope>NUCLEOTIDE SEQUENCE</scope>
    <source>
        <tissue evidence="9">Adult mites</tissue>
    </source>
</reference>
<evidence type="ECO:0000256" key="3">
    <source>
        <dbReference type="ARBA" id="ARBA00022786"/>
    </source>
</evidence>
<dbReference type="SMART" id="SM00969">
    <property type="entry name" value="SOCS_box"/>
    <property type="match status" value="1"/>
</dbReference>
<keyword evidence="4 5" id="KW-0727">SH2 domain</keyword>
<dbReference type="PANTHER" id="PTHR10155">
    <property type="entry name" value="PHOSPHATIDYLINOSITOL 3-KINASE REGULATORY SUBUNIT"/>
    <property type="match status" value="1"/>
</dbReference>
<keyword evidence="2" id="KW-0734">Signal transduction inhibitor</keyword>
<dbReference type="GO" id="GO:0046854">
    <property type="term" value="P:phosphatidylinositol phosphate biosynthetic process"/>
    <property type="evidence" value="ECO:0007669"/>
    <property type="project" value="TreeGrafter"/>
</dbReference>
<dbReference type="Pfam" id="PF07525">
    <property type="entry name" value="SOCS_box"/>
    <property type="match status" value="1"/>
</dbReference>
<gene>
    <name evidence="9" type="ORF">RDWZM_007849</name>
</gene>
<evidence type="ECO:0008006" key="11">
    <source>
        <dbReference type="Google" id="ProtNLM"/>
    </source>
</evidence>
<comment type="caution">
    <text evidence="9">The sequence shown here is derived from an EMBL/GenBank/DDBJ whole genome shotgun (WGS) entry which is preliminary data.</text>
</comment>
<evidence type="ECO:0000256" key="2">
    <source>
        <dbReference type="ARBA" id="ARBA00022700"/>
    </source>
</evidence>
<dbReference type="GO" id="GO:0046935">
    <property type="term" value="F:1-phosphatidylinositol-3-kinase regulator activity"/>
    <property type="evidence" value="ECO:0007669"/>
    <property type="project" value="TreeGrafter"/>
</dbReference>
<evidence type="ECO:0000313" key="10">
    <source>
        <dbReference type="Proteomes" id="UP001142055"/>
    </source>
</evidence>